<evidence type="ECO:0000313" key="11">
    <source>
        <dbReference type="EMBL" id="CAF1444639.1"/>
    </source>
</evidence>
<evidence type="ECO:0000256" key="4">
    <source>
        <dbReference type="ARBA" id="ARBA00022695"/>
    </source>
</evidence>
<dbReference type="Pfam" id="PF01129">
    <property type="entry name" value="ART"/>
    <property type="match status" value="1"/>
</dbReference>
<evidence type="ECO:0000256" key="7">
    <source>
        <dbReference type="ARBA" id="ARBA00047597"/>
    </source>
</evidence>
<evidence type="ECO:0000256" key="2">
    <source>
        <dbReference type="ARBA" id="ARBA00022676"/>
    </source>
</evidence>
<feature type="repeat" description="TPR" evidence="8">
    <location>
        <begin position="592"/>
        <end position="625"/>
    </location>
</feature>
<dbReference type="InterPro" id="IPR011990">
    <property type="entry name" value="TPR-like_helical_dom_sf"/>
</dbReference>
<keyword evidence="2 9" id="KW-0328">Glycosyltransferase</keyword>
<dbReference type="GO" id="GO:0106274">
    <property type="term" value="F:NAD+-protein-arginine ADP-ribosyltransferase activity"/>
    <property type="evidence" value="ECO:0007669"/>
    <property type="project" value="UniProtKB-EC"/>
</dbReference>
<evidence type="ECO:0000313" key="12">
    <source>
        <dbReference type="Proteomes" id="UP000663845"/>
    </source>
</evidence>
<dbReference type="PANTHER" id="PTHR45641:SF1">
    <property type="entry name" value="AAA+ ATPASE DOMAIN-CONTAINING PROTEIN"/>
    <property type="match status" value="1"/>
</dbReference>
<feature type="repeat" description="TPR" evidence="8">
    <location>
        <begin position="508"/>
        <end position="541"/>
    </location>
</feature>
<comment type="catalytic activity">
    <reaction evidence="7 9">
        <text>L-arginyl-[protein] + NAD(+) = N(omega)-(ADP-D-ribosyl)-L-arginyl-[protein] + nicotinamide + H(+)</text>
        <dbReference type="Rhea" id="RHEA:19149"/>
        <dbReference type="Rhea" id="RHEA-COMP:10532"/>
        <dbReference type="Rhea" id="RHEA-COMP:15087"/>
        <dbReference type="ChEBI" id="CHEBI:15378"/>
        <dbReference type="ChEBI" id="CHEBI:17154"/>
        <dbReference type="ChEBI" id="CHEBI:29965"/>
        <dbReference type="ChEBI" id="CHEBI:57540"/>
        <dbReference type="ChEBI" id="CHEBI:142554"/>
        <dbReference type="EC" id="2.4.2.31"/>
    </reaction>
</comment>
<dbReference type="Proteomes" id="UP000663845">
    <property type="component" value="Unassembled WGS sequence"/>
</dbReference>
<comment type="similarity">
    <text evidence="1 9">Belongs to the Arg-specific ADP-ribosyltransferase family.</text>
</comment>
<dbReference type="InterPro" id="IPR000768">
    <property type="entry name" value="ART"/>
</dbReference>
<keyword evidence="9" id="KW-0521">NADP</keyword>
<name>A0A815P669_9BILA</name>
<feature type="region of interest" description="Disordered" evidence="10">
    <location>
        <begin position="1"/>
        <end position="23"/>
    </location>
</feature>
<dbReference type="GO" id="GO:0016779">
    <property type="term" value="F:nucleotidyltransferase activity"/>
    <property type="evidence" value="ECO:0007669"/>
    <property type="project" value="UniProtKB-KW"/>
</dbReference>
<evidence type="ECO:0000256" key="8">
    <source>
        <dbReference type="PROSITE-ProRule" id="PRU00339"/>
    </source>
</evidence>
<dbReference type="EC" id="2.4.2.31" evidence="9"/>
<feature type="repeat" description="TPR" evidence="8">
    <location>
        <begin position="550"/>
        <end position="583"/>
    </location>
</feature>
<reference evidence="11" key="1">
    <citation type="submission" date="2021-02" db="EMBL/GenBank/DDBJ databases">
        <authorList>
            <person name="Nowell W R."/>
        </authorList>
    </citation>
    <scope>NUCLEOTIDE SEQUENCE</scope>
</reference>
<gene>
    <name evidence="11" type="ORF">JYZ213_LOCUS40330</name>
</gene>
<dbReference type="Pfam" id="PF13424">
    <property type="entry name" value="TPR_12"/>
    <property type="match status" value="3"/>
</dbReference>
<feature type="repeat" description="TPR" evidence="8">
    <location>
        <begin position="802"/>
        <end position="835"/>
    </location>
</feature>
<keyword evidence="9" id="KW-0520">NAD</keyword>
<dbReference type="InterPro" id="IPR019734">
    <property type="entry name" value="TPR_rpt"/>
</dbReference>
<dbReference type="EMBL" id="CAJNOG010001452">
    <property type="protein sequence ID" value="CAF1444639.1"/>
    <property type="molecule type" value="Genomic_DNA"/>
</dbReference>
<feature type="repeat" description="TPR" evidence="8">
    <location>
        <begin position="760"/>
        <end position="793"/>
    </location>
</feature>
<dbReference type="Gene3D" id="1.25.40.10">
    <property type="entry name" value="Tetratricopeptide repeat domain"/>
    <property type="match status" value="3"/>
</dbReference>
<organism evidence="11 12">
    <name type="scientific">Adineta steineri</name>
    <dbReference type="NCBI Taxonomy" id="433720"/>
    <lineage>
        <taxon>Eukaryota</taxon>
        <taxon>Metazoa</taxon>
        <taxon>Spiralia</taxon>
        <taxon>Gnathifera</taxon>
        <taxon>Rotifera</taxon>
        <taxon>Eurotatoria</taxon>
        <taxon>Bdelloidea</taxon>
        <taxon>Adinetida</taxon>
        <taxon>Adinetidae</taxon>
        <taxon>Adineta</taxon>
    </lineage>
</organism>
<evidence type="ECO:0000256" key="9">
    <source>
        <dbReference type="RuleBase" id="RU361228"/>
    </source>
</evidence>
<dbReference type="SUPFAM" id="SSF48452">
    <property type="entry name" value="TPR-like"/>
    <property type="match status" value="2"/>
</dbReference>
<keyword evidence="4" id="KW-0548">Nucleotidyltransferase</keyword>
<evidence type="ECO:0000256" key="3">
    <source>
        <dbReference type="ARBA" id="ARBA00022679"/>
    </source>
</evidence>
<evidence type="ECO:0000256" key="5">
    <source>
        <dbReference type="ARBA" id="ARBA00022737"/>
    </source>
</evidence>
<evidence type="ECO:0000256" key="6">
    <source>
        <dbReference type="ARBA" id="ARBA00022803"/>
    </source>
</evidence>
<feature type="repeat" description="TPR" evidence="8">
    <location>
        <begin position="718"/>
        <end position="751"/>
    </location>
</feature>
<proteinExistence type="inferred from homology"/>
<evidence type="ECO:0000256" key="1">
    <source>
        <dbReference type="ARBA" id="ARBA00009558"/>
    </source>
</evidence>
<dbReference type="SUPFAM" id="SSF56399">
    <property type="entry name" value="ADP-ribosylation"/>
    <property type="match status" value="1"/>
</dbReference>
<dbReference type="PANTHER" id="PTHR45641">
    <property type="entry name" value="TETRATRICOPEPTIDE REPEAT PROTEIN (AFU_ORTHOLOGUE AFUA_6G03870)"/>
    <property type="match status" value="1"/>
</dbReference>
<keyword evidence="3 9" id="KW-0808">Transferase</keyword>
<dbReference type="Pfam" id="PF13374">
    <property type="entry name" value="TPR_10"/>
    <property type="match status" value="3"/>
</dbReference>
<protein>
    <recommendedName>
        <fullName evidence="9">NAD(P)(+)--arginine ADP-ribosyltransferase</fullName>
        <ecNumber evidence="9">2.4.2.31</ecNumber>
    </recommendedName>
    <alternativeName>
        <fullName evidence="9">Mono(ADP-ribosyl)transferase</fullName>
    </alternativeName>
</protein>
<dbReference type="SMART" id="SM00028">
    <property type="entry name" value="TPR"/>
    <property type="match status" value="10"/>
</dbReference>
<feature type="repeat" description="TPR" evidence="8">
    <location>
        <begin position="634"/>
        <end position="667"/>
    </location>
</feature>
<evidence type="ECO:0000256" key="10">
    <source>
        <dbReference type="SAM" id="MobiDB-lite"/>
    </source>
</evidence>
<keyword evidence="5" id="KW-0677">Repeat</keyword>
<dbReference type="PROSITE" id="PS51996">
    <property type="entry name" value="TR_MART"/>
    <property type="match status" value="1"/>
</dbReference>
<dbReference type="AlphaFoldDB" id="A0A815P669"/>
<dbReference type="Gene3D" id="3.90.176.10">
    <property type="entry name" value="Toxin ADP-ribosyltransferase, Chain A, domain 1"/>
    <property type="match status" value="1"/>
</dbReference>
<keyword evidence="6 8" id="KW-0802">TPR repeat</keyword>
<dbReference type="PROSITE" id="PS50005">
    <property type="entry name" value="TPR"/>
    <property type="match status" value="9"/>
</dbReference>
<dbReference type="PROSITE" id="PS50293">
    <property type="entry name" value="TPR_REGION"/>
    <property type="match status" value="6"/>
</dbReference>
<sequence>MANKNPTAATAFSNAKHVEPESNLSTNTTVNRRMNMQKTQNVLLIWLDNNINDDNADCYNTIKQLKRVVNNVNTFTDSEQCVEFIQTIADNKICMIISESLGKHIVSHVHNMSQVHSIFIFCNNQECDKQWATEWPKIKGVFTDITSICEALKQATHQCERNAISISFVASDKKLDQLDPSFMYTQILKEILLTIDFEAEHIKEFITYCREASAENEYNLHTIKKLESDYHSHIPIWWYTSEQFLYSMLNQALRLMDVDIIVRMGFFINHLHRDIQRLHSEQFHSQKSGKIFTVYRGQCLSKEDFTEMTKTKGGLLSFNNFLSTSTSPGVSLCFAPQAATNPGLVGVLFVMSINPTHSTTPFASVSDVSYFQTEDEVLFSMHTVFRIGDITPMDENNNVYQVNLTLTNDNDQDLRTLTDHIRQEILPDSKGWYELGLLLIKMSQFNMAQEVNEVLLHQATNESNKANIYHQLGRIKYYQGEYQQALSYYEKALAIRQQSLPSNYPDFGDSYHNIGMVYSKIGGYSKALSYCEKALEIQEQSLPFNHPHLAMSFYNIGLVYDSMGDYSKALSYCKKSLAIRQQSLPSNHPDFGDSYNNIGNVHYNMGDYPTALLSYKKALEIRQQSLPSNHPDLGASYSNIGNVYYNMGDYPKALLSHKKALEIQEQSLPSNHPNLGNSYNNIGLVYDSMGDYSKALSYYEKDLAIRQQSKPSSHPHLGSSYNNIGLVYYNMGDYQGALSYYEKALEIRKQSLPSNHPNLGNSYNNIGIVFCIMHNYSKALSYCEKALGIQQESLPSNHSDLGISYNNIGLVYENMGNYSKAHSYYERAVQIGEQSLPINHPKLQRWRKNLENIKKKL</sequence>
<feature type="repeat" description="TPR" evidence="8">
    <location>
        <begin position="466"/>
        <end position="499"/>
    </location>
</feature>
<comment type="caution">
    <text evidence="11">The sequence shown here is derived from an EMBL/GenBank/DDBJ whole genome shotgun (WGS) entry which is preliminary data.</text>
</comment>
<feature type="repeat" description="TPR" evidence="8">
    <location>
        <begin position="676"/>
        <end position="709"/>
    </location>
</feature>
<accession>A0A815P669</accession>
<feature type="compositionally biased region" description="Polar residues" evidence="10">
    <location>
        <begin position="1"/>
        <end position="13"/>
    </location>
</feature>